<dbReference type="HOGENOM" id="CLU_071415_2_2_6"/>
<proteinExistence type="inferred from homology"/>
<dbReference type="Pfam" id="PF01451">
    <property type="entry name" value="LMWPc"/>
    <property type="match status" value="1"/>
</dbReference>
<reference evidence="8 9" key="1">
    <citation type="journal article" date="2013" name="Genome Announc.">
        <title>Draft Genome of Spiribacter salinus M19-40, an Abundant Gammaproteobacterium in Aquatic Hypersaline Environments.</title>
        <authorList>
            <person name="Leon M.J."/>
            <person name="Ghai R."/>
            <person name="Fernandez A.B."/>
            <person name="Sanchez-Porro C."/>
            <person name="Rodriguez-Valera F."/>
            <person name="Ventosa A."/>
        </authorList>
    </citation>
    <scope>NUCLEOTIDE SEQUENCE [LARGE SCALE GENOMIC DNA]</scope>
    <source>
        <strain evidence="8">M19-40</strain>
    </source>
</reference>
<dbReference type="InterPro" id="IPR023485">
    <property type="entry name" value="Ptyr_pPase"/>
</dbReference>
<dbReference type="PATRIC" id="fig|1260251.3.peg.833"/>
<dbReference type="Proteomes" id="UP000017881">
    <property type="component" value="Chromosome"/>
</dbReference>
<comment type="similarity">
    <text evidence="1">Belongs to the low molecular weight phosphotyrosine protein phosphatase family.</text>
</comment>
<organism evidence="8 9">
    <name type="scientific">Spiribacter salinus M19-40</name>
    <dbReference type="NCBI Taxonomy" id="1260251"/>
    <lineage>
        <taxon>Bacteria</taxon>
        <taxon>Pseudomonadati</taxon>
        <taxon>Pseudomonadota</taxon>
        <taxon>Gammaproteobacteria</taxon>
        <taxon>Chromatiales</taxon>
        <taxon>Ectothiorhodospiraceae</taxon>
        <taxon>Spiribacter</taxon>
    </lineage>
</organism>
<dbReference type="InterPro" id="IPR017867">
    <property type="entry name" value="Tyr_phospatase_low_mol_wt"/>
</dbReference>
<feature type="active site" evidence="5">
    <location>
        <position position="14"/>
    </location>
</feature>
<gene>
    <name evidence="8" type="ORF">SPISAL_04135</name>
</gene>
<feature type="active site" description="Nucleophile" evidence="5">
    <location>
        <position position="8"/>
    </location>
</feature>
<dbReference type="OrthoDB" id="9784339at2"/>
<protein>
    <recommendedName>
        <fullName evidence="2">protein-tyrosine-phosphatase</fullName>
        <ecNumber evidence="2">3.1.3.48</ecNumber>
    </recommendedName>
</protein>
<accession>R4VF89</accession>
<dbReference type="SMART" id="SM00226">
    <property type="entry name" value="LMWPc"/>
    <property type="match status" value="1"/>
</dbReference>
<dbReference type="InterPro" id="IPR050438">
    <property type="entry name" value="LMW_PTPase"/>
</dbReference>
<evidence type="ECO:0000256" key="4">
    <source>
        <dbReference type="ARBA" id="ARBA00022912"/>
    </source>
</evidence>
<evidence type="ECO:0000313" key="9">
    <source>
        <dbReference type="Proteomes" id="UP000017881"/>
    </source>
</evidence>
<dbReference type="InterPro" id="IPR036196">
    <property type="entry name" value="Ptyr_pPase_sf"/>
</dbReference>
<keyword evidence="3" id="KW-0378">Hydrolase</keyword>
<dbReference type="EC" id="3.1.3.48" evidence="2"/>
<evidence type="ECO:0000256" key="3">
    <source>
        <dbReference type="ARBA" id="ARBA00022801"/>
    </source>
</evidence>
<evidence type="ECO:0000256" key="6">
    <source>
        <dbReference type="SAM" id="MobiDB-lite"/>
    </source>
</evidence>
<dbReference type="SUPFAM" id="SSF52788">
    <property type="entry name" value="Phosphotyrosine protein phosphatases I"/>
    <property type="match status" value="1"/>
</dbReference>
<dbReference type="Gene3D" id="3.40.50.2300">
    <property type="match status" value="1"/>
</dbReference>
<dbReference type="AlphaFoldDB" id="R4VF89"/>
<dbReference type="EMBL" id="CP005963">
    <property type="protein sequence ID" value="AGM40921.1"/>
    <property type="molecule type" value="Genomic_DNA"/>
</dbReference>
<dbReference type="eggNOG" id="COG0394">
    <property type="taxonomic scope" value="Bacteria"/>
</dbReference>
<dbReference type="PANTHER" id="PTHR11717:SF7">
    <property type="entry name" value="LOW MOLECULAR WEIGHT PHOSPHOTYROSINE PROTEIN PHOSPHATASE"/>
    <property type="match status" value="1"/>
</dbReference>
<evidence type="ECO:0000256" key="5">
    <source>
        <dbReference type="PIRSR" id="PIRSR617867-1"/>
    </source>
</evidence>
<evidence type="ECO:0000313" key="8">
    <source>
        <dbReference type="EMBL" id="AGM40921.1"/>
    </source>
</evidence>
<feature type="active site" description="Proton donor" evidence="5">
    <location>
        <position position="125"/>
    </location>
</feature>
<dbReference type="GO" id="GO:0004725">
    <property type="term" value="F:protein tyrosine phosphatase activity"/>
    <property type="evidence" value="ECO:0007669"/>
    <property type="project" value="UniProtKB-EC"/>
</dbReference>
<dbReference type="PANTHER" id="PTHR11717">
    <property type="entry name" value="LOW MOLECULAR WEIGHT PROTEIN TYROSINE PHOSPHATASE"/>
    <property type="match status" value="1"/>
</dbReference>
<dbReference type="CDD" id="cd16343">
    <property type="entry name" value="LMWPTP"/>
    <property type="match status" value="1"/>
</dbReference>
<keyword evidence="4" id="KW-0904">Protein phosphatase</keyword>
<evidence type="ECO:0000259" key="7">
    <source>
        <dbReference type="SMART" id="SM00226"/>
    </source>
</evidence>
<dbReference type="PRINTS" id="PR00719">
    <property type="entry name" value="LMWPTPASE"/>
</dbReference>
<dbReference type="KEGG" id="ssal:SPISAL_04135"/>
<keyword evidence="9" id="KW-1185">Reference proteome</keyword>
<sequence length="159" mass="17850">MPAVLFVCMGNICRSPTAEGVFRERVRASGLGEAIHTDSAGTHDYHIGKRPDPRSHTEAQTRGVDISDLRARQVDSHDFEFFDYLLAMDEANYDWLIAEAPSALRARIHPFLRFAPDVPERWVPDPYFGGDAGFRHVFDLVEAASDGLLAELCQRYSLV</sequence>
<dbReference type="RefSeq" id="WP_016353228.1">
    <property type="nucleotide sequence ID" value="NC_021291.1"/>
</dbReference>
<feature type="region of interest" description="Disordered" evidence="6">
    <location>
        <begin position="42"/>
        <end position="61"/>
    </location>
</feature>
<feature type="domain" description="Phosphotyrosine protein phosphatase I" evidence="7">
    <location>
        <begin position="2"/>
        <end position="151"/>
    </location>
</feature>
<evidence type="ECO:0000256" key="1">
    <source>
        <dbReference type="ARBA" id="ARBA00011063"/>
    </source>
</evidence>
<evidence type="ECO:0000256" key="2">
    <source>
        <dbReference type="ARBA" id="ARBA00013064"/>
    </source>
</evidence>
<name>R4VF89_9GAMM</name>